<sequence>MNPPLAPLIPGRMNISIIDTDIKAIGRYVHTAELSGTTSGSVGGS</sequence>
<dbReference type="Proteomes" id="UP000653493">
    <property type="component" value="Unassembled WGS sequence"/>
</dbReference>
<accession>A0A918GQ40</accession>
<dbReference type="AlphaFoldDB" id="A0A918GQ40"/>
<keyword evidence="2" id="KW-1185">Reference proteome</keyword>
<organism evidence="1 2">
    <name type="scientific">Streptomyces griseoviridis</name>
    <dbReference type="NCBI Taxonomy" id="45398"/>
    <lineage>
        <taxon>Bacteria</taxon>
        <taxon>Bacillati</taxon>
        <taxon>Actinomycetota</taxon>
        <taxon>Actinomycetes</taxon>
        <taxon>Kitasatosporales</taxon>
        <taxon>Streptomycetaceae</taxon>
        <taxon>Streptomyces</taxon>
    </lineage>
</organism>
<name>A0A918GQ40_STRGD</name>
<reference evidence="1" key="1">
    <citation type="journal article" date="2014" name="Int. J. Syst. Evol. Microbiol.">
        <title>Complete genome sequence of Corynebacterium casei LMG S-19264T (=DSM 44701T), isolated from a smear-ripened cheese.</title>
        <authorList>
            <consortium name="US DOE Joint Genome Institute (JGI-PGF)"/>
            <person name="Walter F."/>
            <person name="Albersmeier A."/>
            <person name="Kalinowski J."/>
            <person name="Ruckert C."/>
        </authorList>
    </citation>
    <scope>NUCLEOTIDE SEQUENCE</scope>
    <source>
        <strain evidence="1">JCM 4234</strain>
    </source>
</reference>
<reference evidence="1" key="2">
    <citation type="submission" date="2020-09" db="EMBL/GenBank/DDBJ databases">
        <authorList>
            <person name="Sun Q."/>
            <person name="Ohkuma M."/>
        </authorList>
    </citation>
    <scope>NUCLEOTIDE SEQUENCE</scope>
    <source>
        <strain evidence="1">JCM 4234</strain>
    </source>
</reference>
<protein>
    <submittedName>
        <fullName evidence="1">Uncharacterized protein</fullName>
    </submittedName>
</protein>
<proteinExistence type="predicted"/>
<gene>
    <name evidence="1" type="ORF">GCM10010238_48690</name>
</gene>
<evidence type="ECO:0000313" key="2">
    <source>
        <dbReference type="Proteomes" id="UP000653493"/>
    </source>
</evidence>
<dbReference type="EMBL" id="BMSL01000017">
    <property type="protein sequence ID" value="GGS53510.1"/>
    <property type="molecule type" value="Genomic_DNA"/>
</dbReference>
<comment type="caution">
    <text evidence="1">The sequence shown here is derived from an EMBL/GenBank/DDBJ whole genome shotgun (WGS) entry which is preliminary data.</text>
</comment>
<evidence type="ECO:0000313" key="1">
    <source>
        <dbReference type="EMBL" id="GGS53510.1"/>
    </source>
</evidence>